<evidence type="ECO:0000313" key="2">
    <source>
        <dbReference type="Proteomes" id="UP001159427"/>
    </source>
</evidence>
<organism evidence="1 2">
    <name type="scientific">Porites evermanni</name>
    <dbReference type="NCBI Taxonomy" id="104178"/>
    <lineage>
        <taxon>Eukaryota</taxon>
        <taxon>Metazoa</taxon>
        <taxon>Cnidaria</taxon>
        <taxon>Anthozoa</taxon>
        <taxon>Hexacorallia</taxon>
        <taxon>Scleractinia</taxon>
        <taxon>Fungiina</taxon>
        <taxon>Poritidae</taxon>
        <taxon>Porites</taxon>
    </lineage>
</organism>
<dbReference type="EMBL" id="CALNXI010000405">
    <property type="protein sequence ID" value="CAH3026476.1"/>
    <property type="molecule type" value="Genomic_DNA"/>
</dbReference>
<reference evidence="1 2" key="1">
    <citation type="submission" date="2022-05" db="EMBL/GenBank/DDBJ databases">
        <authorList>
            <consortium name="Genoscope - CEA"/>
            <person name="William W."/>
        </authorList>
    </citation>
    <scope>NUCLEOTIDE SEQUENCE [LARGE SCALE GENOMIC DNA]</scope>
</reference>
<keyword evidence="2" id="KW-1185">Reference proteome</keyword>
<name>A0ABN8MCX2_9CNID</name>
<dbReference type="SUPFAM" id="SSF54001">
    <property type="entry name" value="Cysteine proteinases"/>
    <property type="match status" value="1"/>
</dbReference>
<proteinExistence type="predicted"/>
<dbReference type="Gene3D" id="3.40.395.10">
    <property type="entry name" value="Adenoviral Proteinase, Chain A"/>
    <property type="match status" value="1"/>
</dbReference>
<dbReference type="Proteomes" id="UP001159427">
    <property type="component" value="Unassembled WGS sequence"/>
</dbReference>
<gene>
    <name evidence="1" type="ORF">PEVE_00029100</name>
</gene>
<dbReference type="InterPro" id="IPR038765">
    <property type="entry name" value="Papain-like_cys_pep_sf"/>
</dbReference>
<comment type="caution">
    <text evidence="1">The sequence shown here is derived from an EMBL/GenBank/DDBJ whole genome shotgun (WGS) entry which is preliminary data.</text>
</comment>
<protein>
    <submittedName>
        <fullName evidence="1">Uncharacterized protein</fullName>
    </submittedName>
</protein>
<evidence type="ECO:0000313" key="1">
    <source>
        <dbReference type="EMBL" id="CAH3026476.1"/>
    </source>
</evidence>
<sequence>MGATAANSDVPTDANWSGNTELRALTSRLLTEHWHTFLIRPHLPPLKTGKLLVPNVQMDFELFLNPNTIYLLGTPNKGTLVAKKFPAIHPEDIKVTLLMRKVTLNASVYVRLQKERQLGKQIARYPVVRSEIRTFSFDGRTTQWEQDNVFVGRFPDRVMVGLLHSDAFNGNLQRYPFAFEKFGVTQIRQTLNGEEYPYRTLQLTGAEAYEDLLGYDRFLQAMGAYNEDKIPLLLPGDWGQGKNCTLFLFNNVPSGKADDPQYRNPRQSGNVRLIIDFAAAVGHNITVLVWSEYENIQKTPDMEFVALSDRVLRTFALEDPTLRRVFHGVYPAYQLPRSPPKSVRQAYIVNTDPAGEPGQHWLGLWTEQNKCEIFDSYGLPLHVYTHPDLHQWWSQWKHLIRSDQTLQALDSQTCGHYALFFLKARAQGQSYQDFLGQWSCDNLVLNDQKVAEQLKRVIKQEVQDEEGIQFHRGLPDPRHLTQWFGRTRGGVLVLDDLMEEGGQDKRVLDLFTKDSHHRNITVLYLTQDLFPPGKFAKTINRNAHYIAAFKNPRDQTGIRTILLQAFPDR</sequence>
<accession>A0ABN8MCX2</accession>